<evidence type="ECO:0000313" key="3">
    <source>
        <dbReference type="Proteomes" id="UP001201163"/>
    </source>
</evidence>
<feature type="compositionally biased region" description="Polar residues" evidence="1">
    <location>
        <begin position="1"/>
        <end position="41"/>
    </location>
</feature>
<sequence>MSDFSSFAKTSTSSNPPQPQASGGRTGQEPSESQGLDQSQYVEEVEPEAQGQNAFNSERPLNVQPTQSGGVSRDGKEGLPMGKAGLVDKTFGKVEKVIGKATRNDDKHEAGELRESGGKGAVAGQARAPHD</sequence>
<gene>
    <name evidence="2" type="ORF">EDB92DRAFT_1803869</name>
</gene>
<dbReference type="AlphaFoldDB" id="A0AAD4L7F4"/>
<protein>
    <submittedName>
        <fullName evidence="2">Uncharacterized protein</fullName>
    </submittedName>
</protein>
<feature type="region of interest" description="Disordered" evidence="1">
    <location>
        <begin position="1"/>
        <end position="84"/>
    </location>
</feature>
<keyword evidence="3" id="KW-1185">Reference proteome</keyword>
<dbReference type="EMBL" id="JAKELL010000089">
    <property type="protein sequence ID" value="KAH8983337.1"/>
    <property type="molecule type" value="Genomic_DNA"/>
</dbReference>
<comment type="caution">
    <text evidence="2">The sequence shown here is derived from an EMBL/GenBank/DDBJ whole genome shotgun (WGS) entry which is preliminary data.</text>
</comment>
<proteinExistence type="predicted"/>
<evidence type="ECO:0000256" key="1">
    <source>
        <dbReference type="SAM" id="MobiDB-lite"/>
    </source>
</evidence>
<reference evidence="2" key="1">
    <citation type="submission" date="2022-01" db="EMBL/GenBank/DDBJ databases">
        <title>Comparative genomics reveals a dynamic genome evolution in the ectomycorrhizal milk-cap (Lactarius) mushrooms.</title>
        <authorList>
            <consortium name="DOE Joint Genome Institute"/>
            <person name="Lebreton A."/>
            <person name="Tang N."/>
            <person name="Kuo A."/>
            <person name="LaButti K."/>
            <person name="Drula E."/>
            <person name="Barry K."/>
            <person name="Clum A."/>
            <person name="Lipzen A."/>
            <person name="Mousain D."/>
            <person name="Ng V."/>
            <person name="Wang R."/>
            <person name="Wang X."/>
            <person name="Dai Y."/>
            <person name="Henrissat B."/>
            <person name="Grigoriev I.V."/>
            <person name="Guerin-Laguette A."/>
            <person name="Yu F."/>
            <person name="Martin F.M."/>
        </authorList>
    </citation>
    <scope>NUCLEOTIDE SEQUENCE</scope>
    <source>
        <strain evidence="2">QP</strain>
    </source>
</reference>
<organism evidence="2 3">
    <name type="scientific">Lactarius akahatsu</name>
    <dbReference type="NCBI Taxonomy" id="416441"/>
    <lineage>
        <taxon>Eukaryota</taxon>
        <taxon>Fungi</taxon>
        <taxon>Dikarya</taxon>
        <taxon>Basidiomycota</taxon>
        <taxon>Agaricomycotina</taxon>
        <taxon>Agaricomycetes</taxon>
        <taxon>Russulales</taxon>
        <taxon>Russulaceae</taxon>
        <taxon>Lactarius</taxon>
    </lineage>
</organism>
<evidence type="ECO:0000313" key="2">
    <source>
        <dbReference type="EMBL" id="KAH8983337.1"/>
    </source>
</evidence>
<accession>A0AAD4L7F4</accession>
<name>A0AAD4L7F4_9AGAM</name>
<feature type="compositionally biased region" description="Basic and acidic residues" evidence="1">
    <location>
        <begin position="99"/>
        <end position="117"/>
    </location>
</feature>
<feature type="region of interest" description="Disordered" evidence="1">
    <location>
        <begin position="99"/>
        <end position="131"/>
    </location>
</feature>
<dbReference type="Proteomes" id="UP001201163">
    <property type="component" value="Unassembled WGS sequence"/>
</dbReference>